<reference evidence="2" key="1">
    <citation type="journal article" date="2020" name="Nature">
        <title>Giant virus diversity and host interactions through global metagenomics.</title>
        <authorList>
            <person name="Schulz F."/>
            <person name="Roux S."/>
            <person name="Paez-Espino D."/>
            <person name="Jungbluth S."/>
            <person name="Walsh D.A."/>
            <person name="Denef V.J."/>
            <person name="McMahon K.D."/>
            <person name="Konstantinidis K.T."/>
            <person name="Eloe-Fadrosh E.A."/>
            <person name="Kyrpides N.C."/>
            <person name="Woyke T."/>
        </authorList>
    </citation>
    <scope>NUCLEOTIDE SEQUENCE</scope>
    <source>
        <strain evidence="2">GVMAG-M-3300023184-135</strain>
    </source>
</reference>
<evidence type="ECO:0000313" key="2">
    <source>
        <dbReference type="EMBL" id="QHT80896.1"/>
    </source>
</evidence>
<dbReference type="InterPro" id="IPR017482">
    <property type="entry name" value="Lambda-type_endonuclease"/>
</dbReference>
<protein>
    <recommendedName>
        <fullName evidence="1">YqaJ viral recombinase domain-containing protein</fullName>
    </recommendedName>
</protein>
<accession>A0A6C0HL92</accession>
<dbReference type="InterPro" id="IPR051703">
    <property type="entry name" value="NF-kappa-B_Signaling_Reg"/>
</dbReference>
<dbReference type="InterPro" id="IPR011604">
    <property type="entry name" value="PDDEXK-like_dom_sf"/>
</dbReference>
<dbReference type="PANTHER" id="PTHR46609:SF6">
    <property type="entry name" value="EXONUCLEASE, PHAGE-TYPE_RECB, C-TERMINAL DOMAIN-CONTAINING PROTEIN-RELATED"/>
    <property type="match status" value="1"/>
</dbReference>
<dbReference type="CDD" id="cd22343">
    <property type="entry name" value="PDDEXK_lambda_exonuclease-like"/>
    <property type="match status" value="1"/>
</dbReference>
<evidence type="ECO:0000259" key="1">
    <source>
        <dbReference type="Pfam" id="PF09588"/>
    </source>
</evidence>
<dbReference type="InterPro" id="IPR011335">
    <property type="entry name" value="Restrct_endonuc-II-like"/>
</dbReference>
<dbReference type="PANTHER" id="PTHR46609">
    <property type="entry name" value="EXONUCLEASE, PHAGE-TYPE/RECB, C-TERMINAL DOMAIN-CONTAINING PROTEIN"/>
    <property type="match status" value="1"/>
</dbReference>
<dbReference type="Pfam" id="PF09588">
    <property type="entry name" value="YqaJ"/>
    <property type="match status" value="1"/>
</dbReference>
<feature type="domain" description="YqaJ viral recombinase" evidence="1">
    <location>
        <begin position="71"/>
        <end position="211"/>
    </location>
</feature>
<dbReference type="SUPFAM" id="SSF52980">
    <property type="entry name" value="Restriction endonuclease-like"/>
    <property type="match status" value="1"/>
</dbReference>
<proteinExistence type="predicted"/>
<dbReference type="EMBL" id="MN739976">
    <property type="protein sequence ID" value="QHT80896.1"/>
    <property type="molecule type" value="Genomic_DNA"/>
</dbReference>
<dbReference type="NCBIfam" id="TIGR03033">
    <property type="entry name" value="phage_rel_nuc"/>
    <property type="match status" value="1"/>
</dbReference>
<organism evidence="2">
    <name type="scientific">viral metagenome</name>
    <dbReference type="NCBI Taxonomy" id="1070528"/>
    <lineage>
        <taxon>unclassified sequences</taxon>
        <taxon>metagenomes</taxon>
        <taxon>organismal metagenomes</taxon>
    </lineage>
</organism>
<dbReference type="AlphaFoldDB" id="A0A6C0HL92"/>
<dbReference type="Gene3D" id="3.90.320.10">
    <property type="match status" value="1"/>
</dbReference>
<dbReference type="InterPro" id="IPR019080">
    <property type="entry name" value="YqaJ_viral_recombinase"/>
</dbReference>
<sequence length="364" mass="41728">MTEVFDLDAVTHLNRRIRQVCREKGYSYKHYRKEVYALMSIPEVHTVWVRRRKINRLLKLYGKADQRTDAWLQKRGEMITASEVCKAFASTSPSARKEMLTRKVFPRESAGQGPSMTACLWGTQFEPLAKEIYSNLQGGANVVDTTCVVHPRYPFLGASPDGIVLMKNPLDPHWGKLVEFKCPISRKFTQDTAIPDAYYHQMQMQMECTGIDVCDYCEMQFVRCNQTDWKESKSPYKGVLAVYDNGEIVYKPQESDVKEWRKTLTDDEYRMVYWTLENIRIEQVAKDPAWLDTHLADLQAFWAIVQECRADPSKMEQYIPKTDPPDDPSKILAVEIVVPSIPETAGGSSSAHTMILHLDDASVP</sequence>
<name>A0A6C0HL92_9ZZZZ</name>